<gene>
    <name evidence="6" type="primary">DCDA</name>
</gene>
<dbReference type="InterPro" id="IPR009006">
    <property type="entry name" value="Ala_racemase/Decarboxylase_C"/>
</dbReference>
<dbReference type="InterPro" id="IPR022644">
    <property type="entry name" value="De-COase2_N"/>
</dbReference>
<keyword evidence="2 4" id="KW-0663">Pyridoxal phosphate</keyword>
<evidence type="ECO:0000256" key="4">
    <source>
        <dbReference type="PIRSR" id="PIRSR600183-50"/>
    </source>
</evidence>
<evidence type="ECO:0000313" key="6">
    <source>
        <dbReference type="EMBL" id="ACO15662.1"/>
    </source>
</evidence>
<keyword evidence="3" id="KW-0620">Polyamine biosynthesis</keyword>
<reference evidence="6" key="1">
    <citation type="submission" date="2009-03" db="EMBL/GenBank/DDBJ databases">
        <title>Caligus clemensi ESTs and full-length cDNAs.</title>
        <authorList>
            <person name="Yasuike M."/>
            <person name="von Schalburg K."/>
            <person name="Cooper G."/>
            <person name="Leong J."/>
            <person name="Jones S.R.M."/>
            <person name="Koop B.F."/>
        </authorList>
    </citation>
    <scope>NUCLEOTIDE SEQUENCE</scope>
    <source>
        <tissue evidence="6">Whole</tissue>
    </source>
</reference>
<evidence type="ECO:0000256" key="2">
    <source>
        <dbReference type="ARBA" id="ARBA00022898"/>
    </source>
</evidence>
<dbReference type="PANTHER" id="PTHR43727">
    <property type="entry name" value="DIAMINOPIMELATE DECARBOXYLASE"/>
    <property type="match status" value="1"/>
</dbReference>
<dbReference type="Gene3D" id="3.20.20.10">
    <property type="entry name" value="Alanine racemase"/>
    <property type="match status" value="1"/>
</dbReference>
<feature type="modified residue" description="N6-(pyridoxal phosphate)lysine" evidence="4">
    <location>
        <position position="55"/>
    </location>
</feature>
<dbReference type="PRINTS" id="PR01179">
    <property type="entry name" value="ODADCRBXLASE"/>
</dbReference>
<dbReference type="EMBL" id="BT081238">
    <property type="protein sequence ID" value="ACO15662.1"/>
    <property type="molecule type" value="mRNA"/>
</dbReference>
<dbReference type="InterPro" id="IPR022653">
    <property type="entry name" value="De-COase2_pyr-phos_BS"/>
</dbReference>
<dbReference type="SUPFAM" id="SSF51419">
    <property type="entry name" value="PLP-binding barrel"/>
    <property type="match status" value="1"/>
</dbReference>
<dbReference type="InterPro" id="IPR002433">
    <property type="entry name" value="Orn_de-COase"/>
</dbReference>
<feature type="active site" description="Proton donor" evidence="4">
    <location>
        <position position="358"/>
    </location>
</feature>
<dbReference type="PROSITE" id="PS00878">
    <property type="entry name" value="ODR_DC_2_1"/>
    <property type="match status" value="1"/>
</dbReference>
<dbReference type="SUPFAM" id="SSF50621">
    <property type="entry name" value="Alanine racemase C-terminal domain-like"/>
    <property type="match status" value="1"/>
</dbReference>
<dbReference type="AlphaFoldDB" id="C1C309"/>
<accession>C1C309</accession>
<dbReference type="GO" id="GO:0008836">
    <property type="term" value="F:diaminopimelate decarboxylase activity"/>
    <property type="evidence" value="ECO:0007669"/>
    <property type="project" value="TreeGrafter"/>
</dbReference>
<dbReference type="InterPro" id="IPR029066">
    <property type="entry name" value="PLP-binding_barrel"/>
</dbReference>
<evidence type="ECO:0000259" key="5">
    <source>
        <dbReference type="Pfam" id="PF02784"/>
    </source>
</evidence>
<dbReference type="Gene3D" id="2.40.37.10">
    <property type="entry name" value="Lyase, Ornithine Decarboxylase, Chain A, domain 1"/>
    <property type="match status" value="1"/>
</dbReference>
<organism evidence="6">
    <name type="scientific">Caligus clemensi</name>
    <name type="common">Sea louse</name>
    <dbReference type="NCBI Taxonomy" id="344056"/>
    <lineage>
        <taxon>Eukaryota</taxon>
        <taxon>Metazoa</taxon>
        <taxon>Ecdysozoa</taxon>
        <taxon>Arthropoda</taxon>
        <taxon>Crustacea</taxon>
        <taxon>Multicrustacea</taxon>
        <taxon>Hexanauplia</taxon>
        <taxon>Copepoda</taxon>
        <taxon>Siphonostomatoida</taxon>
        <taxon>Caligidae</taxon>
        <taxon>Caligus</taxon>
    </lineage>
</organism>
<name>C1C309_CALCM</name>
<dbReference type="GO" id="GO:0006596">
    <property type="term" value="P:polyamine biosynthetic process"/>
    <property type="evidence" value="ECO:0007669"/>
    <property type="project" value="UniProtKB-KW"/>
</dbReference>
<sequence>MDAIYQVFLGKKNILNDSCPSIDIFDLDYFNSRITSLLKAFPSDGQNLQHTFAVKANPLRGVLLAAKARGLGAECASISEVLLSLSLGFEPCKVIFDSPCKTREDIRIALNSGVVMNLDNEREMGLVHEILQEGNVKDRPLVGLRINPVVGGGDFDILSTATKASKFGLPLCENTKERILSLFEECGWLNGVHIHVGSQGVPLKKFVDGAKKLMEFVHKIESCRGGRLLETVDIGGGLSTSYILEDVEPKEFTFALYKEELSKAVPELFDGRRRVITEFGRSLALKAGKTLTRVEHIKEWIPEIRPIIQTHVGVNQFIRETYLPDTWSHRISLLNPLGNTKTCAPENKVLYDIAGPLCFQGDYLQSSVSLPSATPGDVLAIHDTGAYTMSMYSRYNSIRPSVVYGYERINEEEKDQCLRISCFKEKETAEETLGIWGSSNPRLVD</sequence>
<feature type="domain" description="Orn/DAP/Arg decarboxylase 2 N-terminal" evidence="5">
    <location>
        <begin position="31"/>
        <end position="284"/>
    </location>
</feature>
<comment type="cofactor">
    <cofactor evidence="1 4">
        <name>pyridoxal 5'-phosphate</name>
        <dbReference type="ChEBI" id="CHEBI:597326"/>
    </cofactor>
</comment>
<dbReference type="Pfam" id="PF02784">
    <property type="entry name" value="Orn_Arg_deC_N"/>
    <property type="match status" value="1"/>
</dbReference>
<protein>
    <submittedName>
        <fullName evidence="6">Diaminopimelate decarboxylase</fullName>
    </submittedName>
</protein>
<evidence type="ECO:0000256" key="1">
    <source>
        <dbReference type="ARBA" id="ARBA00001933"/>
    </source>
</evidence>
<dbReference type="PANTHER" id="PTHR43727:SF3">
    <property type="entry name" value="GROUP IV DECARBOXYLASE"/>
    <property type="match status" value="1"/>
</dbReference>
<evidence type="ECO:0000256" key="3">
    <source>
        <dbReference type="ARBA" id="ARBA00023115"/>
    </source>
</evidence>
<dbReference type="GO" id="GO:0009089">
    <property type="term" value="P:lysine biosynthetic process via diaminopimelate"/>
    <property type="evidence" value="ECO:0007669"/>
    <property type="project" value="TreeGrafter"/>
</dbReference>
<dbReference type="PRINTS" id="PR01182">
    <property type="entry name" value="ORNDCRBXLASE"/>
</dbReference>
<dbReference type="InterPro" id="IPR000183">
    <property type="entry name" value="Orn/DAP/Arg_de-COase"/>
</dbReference>
<proteinExistence type="evidence at transcript level"/>